<keyword evidence="3" id="KW-0408">Iron</keyword>
<reference evidence="7 8" key="1">
    <citation type="submission" date="2016-07" db="EMBL/GenBank/DDBJ databases">
        <title>Genomic analysis of zinc-resistant bacterium Mucilaginibacter pedocola TBZ30.</title>
        <authorList>
            <person name="Huang J."/>
            <person name="Tang J."/>
        </authorList>
    </citation>
    <scope>NUCLEOTIDE SEQUENCE [LARGE SCALE GENOMIC DNA]</scope>
    <source>
        <strain evidence="7 8">TBZ30</strain>
    </source>
</reference>
<dbReference type="Proteomes" id="UP000189739">
    <property type="component" value="Unassembled WGS sequence"/>
</dbReference>
<dbReference type="AlphaFoldDB" id="A0A1S9P8X1"/>
<keyword evidence="2" id="KW-0479">Metal-binding</keyword>
<evidence type="ECO:0000256" key="1">
    <source>
        <dbReference type="ARBA" id="ARBA00022714"/>
    </source>
</evidence>
<gene>
    <name evidence="7" type="ORF">BC343_14315</name>
</gene>
<dbReference type="PROSITE" id="PS51257">
    <property type="entry name" value="PROKAR_LIPOPROTEIN"/>
    <property type="match status" value="1"/>
</dbReference>
<keyword evidence="5" id="KW-1015">Disulfide bond</keyword>
<protein>
    <recommendedName>
        <fullName evidence="6">Rieske domain-containing protein</fullName>
    </recommendedName>
</protein>
<dbReference type="PROSITE" id="PS51296">
    <property type="entry name" value="RIESKE"/>
    <property type="match status" value="1"/>
</dbReference>
<dbReference type="GO" id="GO:0016020">
    <property type="term" value="C:membrane"/>
    <property type="evidence" value="ECO:0007669"/>
    <property type="project" value="InterPro"/>
</dbReference>
<proteinExistence type="predicted"/>
<accession>A0A1S9P8X1</accession>
<keyword evidence="4" id="KW-0411">Iron-sulfur</keyword>
<feature type="domain" description="Rieske" evidence="6">
    <location>
        <begin position="64"/>
        <end position="139"/>
    </location>
</feature>
<dbReference type="STRING" id="1792845.BC343_14315"/>
<sequence length="141" mass="14579">MERQEFLAKLGITLAAVCTGCSLVSCGSNPKNEDPTPTTDGNIFTTNLDSELLNVGDAKVSNGVILARTAPGNTADAFSAVQVACTHEGAFINYNNTAGLYICPLHGSRFSTTGSVVQGPAVNALKKYNVVITGTSLAVRA</sequence>
<evidence type="ECO:0000256" key="3">
    <source>
        <dbReference type="ARBA" id="ARBA00023004"/>
    </source>
</evidence>
<dbReference type="Pfam" id="PF00355">
    <property type="entry name" value="Rieske"/>
    <property type="match status" value="1"/>
</dbReference>
<comment type="caution">
    <text evidence="7">The sequence shown here is derived from an EMBL/GenBank/DDBJ whole genome shotgun (WGS) entry which is preliminary data.</text>
</comment>
<evidence type="ECO:0000256" key="5">
    <source>
        <dbReference type="ARBA" id="ARBA00023157"/>
    </source>
</evidence>
<dbReference type="InterPro" id="IPR036922">
    <property type="entry name" value="Rieske_2Fe-2S_sf"/>
</dbReference>
<dbReference type="RefSeq" id="WP_078350577.1">
    <property type="nucleotide sequence ID" value="NZ_MBTF01000036.1"/>
</dbReference>
<organism evidence="7 8">
    <name type="scientific">Mucilaginibacter pedocola</name>
    <dbReference type="NCBI Taxonomy" id="1792845"/>
    <lineage>
        <taxon>Bacteria</taxon>
        <taxon>Pseudomonadati</taxon>
        <taxon>Bacteroidota</taxon>
        <taxon>Sphingobacteriia</taxon>
        <taxon>Sphingobacteriales</taxon>
        <taxon>Sphingobacteriaceae</taxon>
        <taxon>Mucilaginibacter</taxon>
    </lineage>
</organism>
<name>A0A1S9P8X1_9SPHI</name>
<dbReference type="InterPro" id="IPR017941">
    <property type="entry name" value="Rieske_2Fe-2S"/>
</dbReference>
<keyword evidence="1" id="KW-0001">2Fe-2S</keyword>
<evidence type="ECO:0000259" key="6">
    <source>
        <dbReference type="PROSITE" id="PS51296"/>
    </source>
</evidence>
<dbReference type="GO" id="GO:0046872">
    <property type="term" value="F:metal ion binding"/>
    <property type="evidence" value="ECO:0007669"/>
    <property type="project" value="UniProtKB-KW"/>
</dbReference>
<dbReference type="Gene3D" id="2.102.10.10">
    <property type="entry name" value="Rieske [2Fe-2S] iron-sulphur domain"/>
    <property type="match status" value="1"/>
</dbReference>
<dbReference type="GO" id="GO:0051537">
    <property type="term" value="F:2 iron, 2 sulfur cluster binding"/>
    <property type="evidence" value="ECO:0007669"/>
    <property type="project" value="UniProtKB-KW"/>
</dbReference>
<dbReference type="PRINTS" id="PR00162">
    <property type="entry name" value="RIESKE"/>
</dbReference>
<evidence type="ECO:0000313" key="8">
    <source>
        <dbReference type="Proteomes" id="UP000189739"/>
    </source>
</evidence>
<evidence type="ECO:0000256" key="4">
    <source>
        <dbReference type="ARBA" id="ARBA00023014"/>
    </source>
</evidence>
<dbReference type="EMBL" id="MBTF01000036">
    <property type="protein sequence ID" value="OOQ57287.1"/>
    <property type="molecule type" value="Genomic_DNA"/>
</dbReference>
<dbReference type="SUPFAM" id="SSF50022">
    <property type="entry name" value="ISP domain"/>
    <property type="match status" value="1"/>
</dbReference>
<keyword evidence="8" id="KW-1185">Reference proteome</keyword>
<dbReference type="OrthoDB" id="165343at2"/>
<evidence type="ECO:0000256" key="2">
    <source>
        <dbReference type="ARBA" id="ARBA00022723"/>
    </source>
</evidence>
<evidence type="ECO:0000313" key="7">
    <source>
        <dbReference type="EMBL" id="OOQ57287.1"/>
    </source>
</evidence>
<dbReference type="InterPro" id="IPR005805">
    <property type="entry name" value="Rieske_Fe-S_prot_C"/>
</dbReference>